<dbReference type="RefSeq" id="WP_166987780.1">
    <property type="nucleotide sequence ID" value="NZ_CP061169.1"/>
</dbReference>
<dbReference type="GO" id="GO:0032259">
    <property type="term" value="P:methylation"/>
    <property type="evidence" value="ECO:0007669"/>
    <property type="project" value="UniProtKB-KW"/>
</dbReference>
<dbReference type="Pfam" id="PF08241">
    <property type="entry name" value="Methyltransf_11"/>
    <property type="match status" value="1"/>
</dbReference>
<sequence length="261" mass="28263">MVDQNDIDERVRAYYREQFDENARLTTRSAQGRLEHRRTQQLIAEYLDTGRVIDIGGATGVHAVPLQKRGIDVMLVDPVPEQVETARAAGVSAQVGDARDLPFADDEFDAALMLGPLYHLSHVDDRQSALREATRVTRRGGFVFAAGLSRVVAFQAATLTREPRMTGELENLFAKGEPIARGRFPAGHFHTAEELAADVTEAGLELIDVHGVEGPNGLLLESVAADETELTDAAYALACVGSTVPGIRDLSIHLLAIARVG</sequence>
<gene>
    <name evidence="2" type="ORF">HCR76_14445</name>
</gene>
<dbReference type="InterPro" id="IPR013216">
    <property type="entry name" value="Methyltransf_11"/>
</dbReference>
<dbReference type="InterPro" id="IPR029063">
    <property type="entry name" value="SAM-dependent_MTases_sf"/>
</dbReference>
<evidence type="ECO:0000259" key="1">
    <source>
        <dbReference type="Pfam" id="PF08241"/>
    </source>
</evidence>
<keyword evidence="2" id="KW-0808">Transferase</keyword>
<organism evidence="2 3">
    <name type="scientific">Paramicrobacterium chengjingii</name>
    <dbReference type="NCBI Taxonomy" id="2769067"/>
    <lineage>
        <taxon>Bacteria</taxon>
        <taxon>Bacillati</taxon>
        <taxon>Actinomycetota</taxon>
        <taxon>Actinomycetes</taxon>
        <taxon>Micrococcales</taxon>
        <taxon>Microbacteriaceae</taxon>
        <taxon>Paramicrobacterium</taxon>
    </lineage>
</organism>
<protein>
    <submittedName>
        <fullName evidence="2">Methyltransferase domain-containing protein</fullName>
    </submittedName>
</protein>
<evidence type="ECO:0000313" key="2">
    <source>
        <dbReference type="EMBL" id="QPZ37988.1"/>
    </source>
</evidence>
<accession>A0ABX6YGS5</accession>
<keyword evidence="2" id="KW-0489">Methyltransferase</keyword>
<evidence type="ECO:0000313" key="3">
    <source>
        <dbReference type="Proteomes" id="UP000662814"/>
    </source>
</evidence>
<name>A0ABX6YGS5_9MICO</name>
<proteinExistence type="predicted"/>
<keyword evidence="3" id="KW-1185">Reference proteome</keyword>
<dbReference type="Gene3D" id="3.40.50.150">
    <property type="entry name" value="Vaccinia Virus protein VP39"/>
    <property type="match status" value="1"/>
</dbReference>
<dbReference type="EMBL" id="CP061169">
    <property type="protein sequence ID" value="QPZ37988.1"/>
    <property type="molecule type" value="Genomic_DNA"/>
</dbReference>
<reference evidence="2 3" key="1">
    <citation type="submission" date="2020-12" db="EMBL/GenBank/DDBJ databases">
        <title>Microbacterium sp. HY060.</title>
        <authorList>
            <person name="Zhou J."/>
        </authorList>
    </citation>
    <scope>NUCLEOTIDE SEQUENCE [LARGE SCALE GENOMIC DNA]</scope>
    <source>
        <strain evidence="2 3">HY60</strain>
    </source>
</reference>
<feature type="domain" description="Methyltransferase type 11" evidence="1">
    <location>
        <begin position="54"/>
        <end position="144"/>
    </location>
</feature>
<dbReference type="GO" id="GO:0008168">
    <property type="term" value="F:methyltransferase activity"/>
    <property type="evidence" value="ECO:0007669"/>
    <property type="project" value="UniProtKB-KW"/>
</dbReference>
<dbReference type="CDD" id="cd02440">
    <property type="entry name" value="AdoMet_MTases"/>
    <property type="match status" value="1"/>
</dbReference>
<dbReference type="SUPFAM" id="SSF53335">
    <property type="entry name" value="S-adenosyl-L-methionine-dependent methyltransferases"/>
    <property type="match status" value="1"/>
</dbReference>
<dbReference type="PANTHER" id="PTHR43591">
    <property type="entry name" value="METHYLTRANSFERASE"/>
    <property type="match status" value="1"/>
</dbReference>
<dbReference type="Proteomes" id="UP000662814">
    <property type="component" value="Chromosome"/>
</dbReference>